<protein>
    <recommendedName>
        <fullName evidence="6">Lipoprotein</fullName>
    </recommendedName>
</protein>
<reference evidence="2 5" key="2">
    <citation type="submission" date="2019-07" db="EMBL/GenBank/DDBJ databases">
        <title>Whole genome shotgun sequence of Myxococcus fulvus NBRC 100333.</title>
        <authorList>
            <person name="Hosoyama A."/>
            <person name="Uohara A."/>
            <person name="Ohji S."/>
            <person name="Ichikawa N."/>
        </authorList>
    </citation>
    <scope>NUCLEOTIDE SEQUENCE [LARGE SCALE GENOMIC DNA]</scope>
    <source>
        <strain evidence="2 5">NBRC 100333</strain>
    </source>
</reference>
<reference evidence="3 4" key="1">
    <citation type="submission" date="2016-10" db="EMBL/GenBank/DDBJ databases">
        <authorList>
            <person name="Varghese N."/>
            <person name="Submissions S."/>
        </authorList>
    </citation>
    <scope>NUCLEOTIDE SEQUENCE [LARGE SCALE GENOMIC DNA]</scope>
    <source>
        <strain evidence="3 4">DSM 16525</strain>
    </source>
</reference>
<name>A0A511TCC8_MYXFU</name>
<dbReference type="AlphaFoldDB" id="A0A511TCC8"/>
<evidence type="ECO:0000313" key="5">
    <source>
        <dbReference type="Proteomes" id="UP000321514"/>
    </source>
</evidence>
<evidence type="ECO:0008006" key="6">
    <source>
        <dbReference type="Google" id="ProtNLM"/>
    </source>
</evidence>
<proteinExistence type="predicted"/>
<dbReference type="OrthoDB" id="5378541at2"/>
<evidence type="ECO:0000313" key="2">
    <source>
        <dbReference type="EMBL" id="GEN11797.1"/>
    </source>
</evidence>
<dbReference type="RefSeq" id="WP_074959071.1">
    <property type="nucleotide sequence ID" value="NZ_BJXR01000049.1"/>
</dbReference>
<feature type="signal peptide" evidence="1">
    <location>
        <begin position="1"/>
        <end position="22"/>
    </location>
</feature>
<organism evidence="2 5">
    <name type="scientific">Myxococcus fulvus</name>
    <dbReference type="NCBI Taxonomy" id="33"/>
    <lineage>
        <taxon>Bacteria</taxon>
        <taxon>Pseudomonadati</taxon>
        <taxon>Myxococcota</taxon>
        <taxon>Myxococcia</taxon>
        <taxon>Myxococcales</taxon>
        <taxon>Cystobacterineae</taxon>
        <taxon>Myxococcaceae</taxon>
        <taxon>Myxococcus</taxon>
    </lineage>
</organism>
<dbReference type="Proteomes" id="UP000321514">
    <property type="component" value="Unassembled WGS sequence"/>
</dbReference>
<comment type="caution">
    <text evidence="2">The sequence shown here is derived from an EMBL/GenBank/DDBJ whole genome shotgun (WGS) entry which is preliminary data.</text>
</comment>
<evidence type="ECO:0000313" key="3">
    <source>
        <dbReference type="EMBL" id="SEU40540.1"/>
    </source>
</evidence>
<accession>A0A511TCC8</accession>
<feature type="chain" id="PRO_5022830967" description="Lipoprotein" evidence="1">
    <location>
        <begin position="23"/>
        <end position="343"/>
    </location>
</feature>
<dbReference type="Proteomes" id="UP000183760">
    <property type="component" value="Unassembled WGS sequence"/>
</dbReference>
<gene>
    <name evidence="2" type="ORF">MFU01_68340</name>
    <name evidence="3" type="ORF">SAMN05443572_115159</name>
</gene>
<keyword evidence="1" id="KW-0732">Signal</keyword>
<dbReference type="EMBL" id="BJXR01000049">
    <property type="protein sequence ID" value="GEN11797.1"/>
    <property type="molecule type" value="Genomic_DNA"/>
</dbReference>
<dbReference type="EMBL" id="FOIB01000015">
    <property type="protein sequence ID" value="SEU40540.1"/>
    <property type="molecule type" value="Genomic_DNA"/>
</dbReference>
<keyword evidence="4" id="KW-1185">Reference proteome</keyword>
<evidence type="ECO:0000313" key="4">
    <source>
        <dbReference type="Proteomes" id="UP000183760"/>
    </source>
</evidence>
<sequence>MRRVLAGCLAVSALGASLPAAASECGYTAAGWNAPNGAVVFSRSNDGPIRNVIDAIGEFRTHSMLSHGPTGGVTHATMKDPAQNNWPTVCGTPLVASQLQYGYPGLEQVNQGGIYHYLYDANGHGPDWTAWQLGDPAGAARIANSLWFNHPYVSDVSRVDGSQRIDRPLWNGSRVPYSLFQYRDLESAHEVPGSAANNGMVCSTFLAYAHVYAGKGAVSAYTYPHEVTANAANSVHWGVHGQCKESLGWFENVALNVICPVFWNVCTNAGNQVANCMSANRCDTSTSVIWREVRDDPNATATSISPDRIGGWGVHPSNVTLWASDYSHQLQWNSGGNVYGCWQ</sequence>
<evidence type="ECO:0000256" key="1">
    <source>
        <dbReference type="SAM" id="SignalP"/>
    </source>
</evidence>